<dbReference type="GO" id="GO:0016070">
    <property type="term" value="P:RNA metabolic process"/>
    <property type="evidence" value="ECO:0007669"/>
    <property type="project" value="InterPro"/>
</dbReference>
<dbReference type="EMBL" id="CP109822">
    <property type="protein sequence ID" value="XAE51788.1"/>
    <property type="molecule type" value="Genomic_DNA"/>
</dbReference>
<dbReference type="AlphaFoldDB" id="A0A9Q9SHQ4"/>
<accession>A0A9Q9SHQ4</accession>
<dbReference type="Proteomes" id="UP001448498">
    <property type="component" value="Chromosome 3"/>
</dbReference>
<dbReference type="GO" id="GO:0005737">
    <property type="term" value="C:cytoplasm"/>
    <property type="evidence" value="ECO:0007669"/>
    <property type="project" value="InterPro"/>
</dbReference>
<dbReference type="Proteomes" id="UP000494172">
    <property type="component" value="Unassembled WGS sequence"/>
</dbReference>
<proteinExistence type="predicted"/>
<evidence type="ECO:0000313" key="6">
    <source>
        <dbReference type="Proteomes" id="UP001448498"/>
    </source>
</evidence>
<dbReference type="GO" id="GO:0016788">
    <property type="term" value="F:hydrolase activity, acting on ester bonds"/>
    <property type="evidence" value="ECO:0007669"/>
    <property type="project" value="InterPro"/>
</dbReference>
<feature type="domain" description="Toxin SymE-like" evidence="2">
    <location>
        <begin position="43"/>
        <end position="77"/>
    </location>
</feature>
<evidence type="ECO:0000256" key="1">
    <source>
        <dbReference type="SAM" id="MobiDB-lite"/>
    </source>
</evidence>
<feature type="compositionally biased region" description="Polar residues" evidence="1">
    <location>
        <begin position="98"/>
        <end position="113"/>
    </location>
</feature>
<evidence type="ECO:0000259" key="2">
    <source>
        <dbReference type="Pfam" id="PF08845"/>
    </source>
</evidence>
<name>A0A9Q9SHQ4_9BURK</name>
<keyword evidence="6" id="KW-1185">Reference proteome</keyword>
<evidence type="ECO:0000313" key="4">
    <source>
        <dbReference type="EMBL" id="XAE51788.1"/>
    </source>
</evidence>
<reference evidence="4 6" key="2">
    <citation type="submission" date="2022-10" db="EMBL/GenBank/DDBJ databases">
        <title>Genomic of Burkholderia cepacia PN-1.</title>
        <authorList>
            <person name="Yang Y."/>
            <person name="Guan H."/>
            <person name="Huang J."/>
        </authorList>
    </citation>
    <scope>NUCLEOTIDE SEQUENCE [LARGE SCALE GENOMIC DNA]</scope>
    <source>
        <strain evidence="4 6">PN-1</strain>
    </source>
</reference>
<protein>
    <submittedName>
        <fullName evidence="4">Type I toxin-antitoxin system SymE family toxin</fullName>
    </submittedName>
</protein>
<dbReference type="GO" id="GO:0003723">
    <property type="term" value="F:RNA binding"/>
    <property type="evidence" value="ECO:0007669"/>
    <property type="project" value="InterPro"/>
</dbReference>
<organism evidence="3 5">
    <name type="scientific">Burkholderia arboris</name>
    <dbReference type="NCBI Taxonomy" id="488730"/>
    <lineage>
        <taxon>Bacteria</taxon>
        <taxon>Pseudomonadati</taxon>
        <taxon>Pseudomonadota</taxon>
        <taxon>Betaproteobacteria</taxon>
        <taxon>Burkholderiales</taxon>
        <taxon>Burkholderiaceae</taxon>
        <taxon>Burkholderia</taxon>
        <taxon>Burkholderia cepacia complex</taxon>
    </lineage>
</organism>
<sequence>MADANHSATVLFPDRFVMPHAAIEHRRTIPHLRLTDMAPPERYLSMKLSGRWIEAAGFDPGQRLRIEVSHRRLVITPIDESDCDSFERERFPEPGPATKNQQQPLSPTTGNAR</sequence>
<dbReference type="EMBL" id="CABVPX010000009">
    <property type="protein sequence ID" value="VWB57919.1"/>
    <property type="molecule type" value="Genomic_DNA"/>
</dbReference>
<dbReference type="InterPro" id="IPR014944">
    <property type="entry name" value="Toxin_SymE-like"/>
</dbReference>
<reference evidence="3 5" key="1">
    <citation type="submission" date="2019-09" db="EMBL/GenBank/DDBJ databases">
        <authorList>
            <person name="Depoorter E."/>
        </authorList>
    </citation>
    <scope>NUCLEOTIDE SEQUENCE [LARGE SCALE GENOMIC DNA]</scope>
    <source>
        <strain evidence="3">LMG 24066</strain>
    </source>
</reference>
<dbReference type="RefSeq" id="WP_174992603.1">
    <property type="nucleotide sequence ID" value="NZ_CABVPX010000009.1"/>
</dbReference>
<feature type="region of interest" description="Disordered" evidence="1">
    <location>
        <begin position="83"/>
        <end position="113"/>
    </location>
</feature>
<gene>
    <name evidence="3" type="ORF">BAR24066_02667</name>
    <name evidence="4" type="ORF">OHZ10_19785</name>
</gene>
<evidence type="ECO:0000313" key="5">
    <source>
        <dbReference type="Proteomes" id="UP000494172"/>
    </source>
</evidence>
<evidence type="ECO:0000313" key="3">
    <source>
        <dbReference type="EMBL" id="VWB57919.1"/>
    </source>
</evidence>
<dbReference type="Pfam" id="PF08845">
    <property type="entry name" value="SymE_toxin"/>
    <property type="match status" value="1"/>
</dbReference>